<evidence type="ECO:0000313" key="3">
    <source>
        <dbReference type="Proteomes" id="UP001595075"/>
    </source>
</evidence>
<keyword evidence="1" id="KW-1133">Transmembrane helix</keyword>
<dbReference type="Proteomes" id="UP001595075">
    <property type="component" value="Unassembled WGS sequence"/>
</dbReference>
<sequence length="89" mass="9657">MGANLGKLTPNDTSKVILSSGDFDTLAIRLPILWGCSVYVMFMIMSTCMLADRWRGPRGDRSLSLASVLAAIIMSAAWPVVMVYLLMSG</sequence>
<gene>
    <name evidence="2" type="ORF">VTL71DRAFT_15847</name>
</gene>
<feature type="transmembrane region" description="Helical" evidence="1">
    <location>
        <begin position="32"/>
        <end position="51"/>
    </location>
</feature>
<proteinExistence type="predicted"/>
<organism evidence="2 3">
    <name type="scientific">Oculimacula yallundae</name>
    <dbReference type="NCBI Taxonomy" id="86028"/>
    <lineage>
        <taxon>Eukaryota</taxon>
        <taxon>Fungi</taxon>
        <taxon>Dikarya</taxon>
        <taxon>Ascomycota</taxon>
        <taxon>Pezizomycotina</taxon>
        <taxon>Leotiomycetes</taxon>
        <taxon>Helotiales</taxon>
        <taxon>Ploettnerulaceae</taxon>
        <taxon>Oculimacula</taxon>
    </lineage>
</organism>
<feature type="transmembrane region" description="Helical" evidence="1">
    <location>
        <begin position="63"/>
        <end position="87"/>
    </location>
</feature>
<evidence type="ECO:0000313" key="2">
    <source>
        <dbReference type="EMBL" id="KAL2067751.1"/>
    </source>
</evidence>
<keyword evidence="1" id="KW-0812">Transmembrane</keyword>
<keyword evidence="1" id="KW-0472">Membrane</keyword>
<comment type="caution">
    <text evidence="2">The sequence shown here is derived from an EMBL/GenBank/DDBJ whole genome shotgun (WGS) entry which is preliminary data.</text>
</comment>
<dbReference type="EMBL" id="JAZHXI010000009">
    <property type="protein sequence ID" value="KAL2067751.1"/>
    <property type="molecule type" value="Genomic_DNA"/>
</dbReference>
<name>A0ABR4CCS6_9HELO</name>
<keyword evidence="3" id="KW-1185">Reference proteome</keyword>
<accession>A0ABR4CCS6</accession>
<feature type="non-terminal residue" evidence="2">
    <location>
        <position position="89"/>
    </location>
</feature>
<evidence type="ECO:0000256" key="1">
    <source>
        <dbReference type="SAM" id="Phobius"/>
    </source>
</evidence>
<protein>
    <submittedName>
        <fullName evidence="2">Uncharacterized protein</fullName>
    </submittedName>
</protein>
<reference evidence="2 3" key="1">
    <citation type="journal article" date="2024" name="Commun. Biol.">
        <title>Comparative genomic analysis of thermophilic fungi reveals convergent evolutionary adaptations and gene losses.</title>
        <authorList>
            <person name="Steindorff A.S."/>
            <person name="Aguilar-Pontes M.V."/>
            <person name="Robinson A.J."/>
            <person name="Andreopoulos B."/>
            <person name="LaButti K."/>
            <person name="Kuo A."/>
            <person name="Mondo S."/>
            <person name="Riley R."/>
            <person name="Otillar R."/>
            <person name="Haridas S."/>
            <person name="Lipzen A."/>
            <person name="Grimwood J."/>
            <person name="Schmutz J."/>
            <person name="Clum A."/>
            <person name="Reid I.D."/>
            <person name="Moisan M.C."/>
            <person name="Butler G."/>
            <person name="Nguyen T.T.M."/>
            <person name="Dewar K."/>
            <person name="Conant G."/>
            <person name="Drula E."/>
            <person name="Henrissat B."/>
            <person name="Hansel C."/>
            <person name="Singer S."/>
            <person name="Hutchinson M.I."/>
            <person name="de Vries R.P."/>
            <person name="Natvig D.O."/>
            <person name="Powell A.J."/>
            <person name="Tsang A."/>
            <person name="Grigoriev I.V."/>
        </authorList>
    </citation>
    <scope>NUCLEOTIDE SEQUENCE [LARGE SCALE GENOMIC DNA]</scope>
    <source>
        <strain evidence="2 3">CBS 494.80</strain>
    </source>
</reference>